<proteinExistence type="predicted"/>
<keyword evidence="3" id="KW-1185">Reference proteome</keyword>
<dbReference type="InterPro" id="IPR025714">
    <property type="entry name" value="Methyltranfer_dom"/>
</dbReference>
<accession>A0ABN8I2R5</accession>
<gene>
    <name evidence="2" type="ORF">IPOD504_LOCUS3352</name>
</gene>
<feature type="non-terminal residue" evidence="2">
    <location>
        <position position="563"/>
    </location>
</feature>
<dbReference type="InterPro" id="IPR052220">
    <property type="entry name" value="METTL25"/>
</dbReference>
<evidence type="ECO:0000259" key="1">
    <source>
        <dbReference type="Pfam" id="PF13679"/>
    </source>
</evidence>
<dbReference type="PANTHER" id="PTHR12496:SF9">
    <property type="entry name" value="METHYLTRANSFERASE-LIKE PROTEIN 25-RELATED"/>
    <property type="match status" value="1"/>
</dbReference>
<dbReference type="Pfam" id="PF13679">
    <property type="entry name" value="Methyltransf_32"/>
    <property type="match status" value="1"/>
</dbReference>
<reference evidence="2" key="1">
    <citation type="submission" date="2022-03" db="EMBL/GenBank/DDBJ databases">
        <authorList>
            <person name="Martin H S."/>
        </authorList>
    </citation>
    <scope>NUCLEOTIDE SEQUENCE</scope>
</reference>
<sequence length="563" mass="64156">MAEDKDFNDALEEIFLSENTLRNESYKEGYRAGCDAGSPEGYHLGYHRGAEIGREIGYYFGIVTNHLDNNNKSDVQLSDKVVQQLEKVQKLIEDFPRTNSEQHDILALLETNCHMVEFFNEQHWEKLLPKALRQTLDDWDLNYSVEKFWTYASEKNNNDDCELRKWVHKAQAHSLTVNNEYCISIEKLQEHVNSWGGVMPPEIKVKEFMTSKKSYEVQRMSRFVASLYNATKSTHCLEAGGGKGHLLVALTLGYNIPSLTVDCDRKALKNASERVRSIQKKWRAIAKKVINGNEECADGNTNSDIHRFATAFVTKDTDVSKVVKDAFPEHFGEDMKILLTGLHTCGNLGPDSLRIFAAQPSTGALFNVPCCYHLLTEEVDAGLFDVFQRDYGSVARPEHGFPMSEYLRGYNLGRNARMLAAQSIDRVVHHRQFPSKSLLYRALFQLIVKRHKPGYIMGVGKLKKMKLERFGDYFVAADRALGVGLCDVLPDGFLAEVSKDAELHWRRVVLFYLLRLCLAQVVEGVVLLDRLLYLMENGFERAFLVRLFEPVLSPRCHSIVAVR</sequence>
<feature type="domain" description="Methyltransferase" evidence="1">
    <location>
        <begin position="212"/>
        <end position="377"/>
    </location>
</feature>
<name>A0ABN8I2R5_9NEOP</name>
<dbReference type="EMBL" id="OW152825">
    <property type="protein sequence ID" value="CAH2041703.1"/>
    <property type="molecule type" value="Genomic_DNA"/>
</dbReference>
<dbReference type="PANTHER" id="PTHR12496">
    <property type="entry name" value="CGI-41 METHYLTRANSFERASE"/>
    <property type="match status" value="1"/>
</dbReference>
<dbReference type="Proteomes" id="UP000837857">
    <property type="component" value="Chromosome 13"/>
</dbReference>
<evidence type="ECO:0000313" key="2">
    <source>
        <dbReference type="EMBL" id="CAH2041703.1"/>
    </source>
</evidence>
<organism evidence="2 3">
    <name type="scientific">Iphiclides podalirius</name>
    <name type="common">scarce swallowtail</name>
    <dbReference type="NCBI Taxonomy" id="110791"/>
    <lineage>
        <taxon>Eukaryota</taxon>
        <taxon>Metazoa</taxon>
        <taxon>Ecdysozoa</taxon>
        <taxon>Arthropoda</taxon>
        <taxon>Hexapoda</taxon>
        <taxon>Insecta</taxon>
        <taxon>Pterygota</taxon>
        <taxon>Neoptera</taxon>
        <taxon>Endopterygota</taxon>
        <taxon>Lepidoptera</taxon>
        <taxon>Glossata</taxon>
        <taxon>Ditrysia</taxon>
        <taxon>Papilionoidea</taxon>
        <taxon>Papilionidae</taxon>
        <taxon>Papilioninae</taxon>
        <taxon>Iphiclides</taxon>
    </lineage>
</organism>
<protein>
    <recommendedName>
        <fullName evidence="1">Methyltransferase domain-containing protein</fullName>
    </recommendedName>
</protein>
<evidence type="ECO:0000313" key="3">
    <source>
        <dbReference type="Proteomes" id="UP000837857"/>
    </source>
</evidence>